<organism evidence="1 2">
    <name type="scientific">Melastoma candidum</name>
    <dbReference type="NCBI Taxonomy" id="119954"/>
    <lineage>
        <taxon>Eukaryota</taxon>
        <taxon>Viridiplantae</taxon>
        <taxon>Streptophyta</taxon>
        <taxon>Embryophyta</taxon>
        <taxon>Tracheophyta</taxon>
        <taxon>Spermatophyta</taxon>
        <taxon>Magnoliopsida</taxon>
        <taxon>eudicotyledons</taxon>
        <taxon>Gunneridae</taxon>
        <taxon>Pentapetalae</taxon>
        <taxon>rosids</taxon>
        <taxon>malvids</taxon>
        <taxon>Myrtales</taxon>
        <taxon>Melastomataceae</taxon>
        <taxon>Melastomatoideae</taxon>
        <taxon>Melastomateae</taxon>
        <taxon>Melastoma</taxon>
    </lineage>
</organism>
<comment type="caution">
    <text evidence="1">The sequence shown here is derived from an EMBL/GenBank/DDBJ whole genome shotgun (WGS) entry which is preliminary data.</text>
</comment>
<protein>
    <submittedName>
        <fullName evidence="1">Uncharacterized protein</fullName>
    </submittedName>
</protein>
<reference evidence="2" key="1">
    <citation type="journal article" date="2023" name="Front. Plant Sci.">
        <title>Chromosomal-level genome assembly of Melastoma candidum provides insights into trichome evolution.</title>
        <authorList>
            <person name="Zhong Y."/>
            <person name="Wu W."/>
            <person name="Sun C."/>
            <person name="Zou P."/>
            <person name="Liu Y."/>
            <person name="Dai S."/>
            <person name="Zhou R."/>
        </authorList>
    </citation>
    <scope>NUCLEOTIDE SEQUENCE [LARGE SCALE GENOMIC DNA]</scope>
</reference>
<dbReference type="Proteomes" id="UP001057402">
    <property type="component" value="Chromosome 3"/>
</dbReference>
<keyword evidence="2" id="KW-1185">Reference proteome</keyword>
<gene>
    <name evidence="1" type="ORF">MLD38_007272</name>
</gene>
<evidence type="ECO:0000313" key="2">
    <source>
        <dbReference type="Proteomes" id="UP001057402"/>
    </source>
</evidence>
<sequence length="1424" mass="159318">MEKPLSRPPSHSGRLKPHRPPQPITIYDDVFGGPPRYGVPVLSPRTEDYLEIFGGFHAPSRACFRVPVLDLPLAVADEVLVDVGSGDFDYSEVFGRRDGEDVGLLDFEVVSRSDDVGASSYGDVGDDDDDAWTPEASDYLSEDSEFCGYDRTFSNGNPYMSVDGEIGYEMSFHKANHEPVPFDGVRHTPQIQPVPGFSYVVSEIPGITKPHQSKKRNSNNSTRVDRGIERVEGKEQKKFFSQSSSATSRGKSNDHDSISQKQLGRVKYFPTESFVKISEISLQTAPSNLPPPSRPPPAFDIKTSDPRGSTSCWKKNSPECDSLPDCFDVEVDGGSSAAAFAAAMIETMDQAQSQLKSVKESTERQKGCFLGPEMSGSKSGANSMVKKGSLFANSTINQMDDRVQNYSHTVNNGAKSSMRDKSRNIAGENQNEVMNEKVVEDDVRSEQIQWKKEGSTVLSVFVEDDRTDGTCEPTVGYDFFADCKNSDRGRGIRGDMLGKDVSDTKVNGLKSSEWNETRNVNDKQVENKSVMIREKEKGVKVMEVSEGRDLKKNEVLEKHSDPKHAGKAPMTEPQIMEPRVGRSDTFVVENQGGLDATEGYTGLFNRANRQSLEHITSHGDLMVSESNAQFKVHESLLSEKTTKVDIDREEYERGPWANVLHSVVQNDQNMASGNYGSAKEIIHYVANDARKEELTKLVQNKDRLPAVVEQQKVKVLLAEHYPKERSELEGTLGSAKQQNKLNIHKLEGGDTQANQQNEQTKLKEDKNGEEVPLSWATEQKENDIRRVDLNERIEMEKMLKTSPLPEDKKKIMNAGYQMEEGDKETDDATNLEEIGNSPSESCRESSTNLAAQEQGTSYGSMSEAEMYVHANESLSPRNDKGNTQEHENLGQFEAVNESDDDIEWEIIDDGLYEVVDVRELGFLNQAREKIPVDEVIVPHYGADAEFDLENLSNSKTHPDTVAPQLNKHNVQSEDAFNSGTTEMTERMDERASHLSKQDLRKPGFDIFKAAEVVHKEKYVDSRMMVKETAASADQTNYNISSEEEKIVAEAVKFKDDGVLYGVPLHRGKEIPVSSRVNGGFDGKTITDASLPDLEGGTAWQQSTSQPEEKKEKTAVSEARDAVTLSREQKAEIERLRRIEEEKEREKEREKDRMVVDKAILEARERAISESRGRFHKSTIERGTAEASRRAMMEARERLEKACAEARESLYSEKSAAEERLKLERAAVERAIAEARTRAAERAKADRSASDKFSSATYSNIRQTLSSVNKVSGEAKTSGNVEVESAQRCRARLERHRRTAERAAKALAEKNMRDLLAQREQAERSRLAETLDADVRRWSKGKEGNLRALLSTLQYILGPDSGWQPIPLTEVITSAAVKKAYRKATLCIHPDKLQQRGASIQQKYICEKVFDLLKEGWNKFNSEER</sequence>
<name>A0ACB9RUB9_9MYRT</name>
<dbReference type="EMBL" id="CM042882">
    <property type="protein sequence ID" value="KAI4381169.1"/>
    <property type="molecule type" value="Genomic_DNA"/>
</dbReference>
<accession>A0ACB9RUB9</accession>
<proteinExistence type="predicted"/>
<evidence type="ECO:0000313" key="1">
    <source>
        <dbReference type="EMBL" id="KAI4381169.1"/>
    </source>
</evidence>